<proteinExistence type="predicted"/>
<keyword evidence="4" id="KW-0539">Nucleus</keyword>
<dbReference type="RefSeq" id="XP_025394586.1">
    <property type="nucleotide sequence ID" value="XM_025545575.1"/>
</dbReference>
<evidence type="ECO:0000256" key="1">
    <source>
        <dbReference type="ARBA" id="ARBA00023015"/>
    </source>
</evidence>
<organism evidence="7 8">
    <name type="scientific">Aspergillus heteromorphus CBS 117.55</name>
    <dbReference type="NCBI Taxonomy" id="1448321"/>
    <lineage>
        <taxon>Eukaryota</taxon>
        <taxon>Fungi</taxon>
        <taxon>Dikarya</taxon>
        <taxon>Ascomycota</taxon>
        <taxon>Pezizomycotina</taxon>
        <taxon>Eurotiomycetes</taxon>
        <taxon>Eurotiomycetidae</taxon>
        <taxon>Eurotiales</taxon>
        <taxon>Aspergillaceae</taxon>
        <taxon>Aspergillus</taxon>
        <taxon>Aspergillus subgen. Circumdati</taxon>
    </lineage>
</organism>
<dbReference type="SUPFAM" id="SSF57701">
    <property type="entry name" value="Zn2/Cys6 DNA-binding domain"/>
    <property type="match status" value="1"/>
</dbReference>
<feature type="compositionally biased region" description="Pro residues" evidence="5">
    <location>
        <begin position="166"/>
        <end position="178"/>
    </location>
</feature>
<dbReference type="Gene3D" id="4.10.240.10">
    <property type="entry name" value="Zn(2)-C6 fungal-type DNA-binding domain"/>
    <property type="match status" value="1"/>
</dbReference>
<feature type="compositionally biased region" description="Polar residues" evidence="5">
    <location>
        <begin position="86"/>
        <end position="103"/>
    </location>
</feature>
<reference evidence="7 8" key="1">
    <citation type="submission" date="2016-12" db="EMBL/GenBank/DDBJ databases">
        <title>The genomes of Aspergillus section Nigri reveals drivers in fungal speciation.</title>
        <authorList>
            <consortium name="DOE Joint Genome Institute"/>
            <person name="Vesth T.C."/>
            <person name="Nybo J."/>
            <person name="Theobald S."/>
            <person name="Brandl J."/>
            <person name="Frisvad J.C."/>
            <person name="Nielsen K.F."/>
            <person name="Lyhne E.K."/>
            <person name="Kogle M.E."/>
            <person name="Kuo A."/>
            <person name="Riley R."/>
            <person name="Clum A."/>
            <person name="Nolan M."/>
            <person name="Lipzen A."/>
            <person name="Salamov A."/>
            <person name="Henrissat B."/>
            <person name="Wiebenga A."/>
            <person name="De Vries R.P."/>
            <person name="Grigoriev I.V."/>
            <person name="Mortensen U.H."/>
            <person name="Andersen M.R."/>
            <person name="Baker S.E."/>
        </authorList>
    </citation>
    <scope>NUCLEOTIDE SEQUENCE [LARGE SCALE GENOMIC DNA]</scope>
    <source>
        <strain evidence="7 8">CBS 117.55</strain>
    </source>
</reference>
<feature type="compositionally biased region" description="Low complexity" evidence="5">
    <location>
        <begin position="183"/>
        <end position="197"/>
    </location>
</feature>
<evidence type="ECO:0000256" key="2">
    <source>
        <dbReference type="ARBA" id="ARBA00023125"/>
    </source>
</evidence>
<feature type="domain" description="Zn(2)-C6 fungal-type" evidence="6">
    <location>
        <begin position="42"/>
        <end position="71"/>
    </location>
</feature>
<dbReference type="Proteomes" id="UP000247233">
    <property type="component" value="Unassembled WGS sequence"/>
</dbReference>
<feature type="region of interest" description="Disordered" evidence="5">
    <location>
        <begin position="73"/>
        <end position="104"/>
    </location>
</feature>
<evidence type="ECO:0000313" key="8">
    <source>
        <dbReference type="Proteomes" id="UP000247233"/>
    </source>
</evidence>
<comment type="caution">
    <text evidence="7">The sequence shown here is derived from an EMBL/GenBank/DDBJ whole genome shotgun (WGS) entry which is preliminary data.</text>
</comment>
<keyword evidence="2" id="KW-0238">DNA-binding</keyword>
<dbReference type="InterPro" id="IPR036864">
    <property type="entry name" value="Zn2-C6_fun-type_DNA-bd_sf"/>
</dbReference>
<dbReference type="PROSITE" id="PS50048">
    <property type="entry name" value="ZN2_CY6_FUNGAL_2"/>
    <property type="match status" value="1"/>
</dbReference>
<sequence length="386" mass="42031">MSPSQRVSLDPRRKQIPGTLVLNWQSPETRNKKPLARRPMTACQACRTAKAKCSGLRRCERCKSRGLRCSYASSTSQTRSDDANDNESNGNIRAGASTTTISPNDEVISDSVATPFPTDAMPVDFPDIFTNSGEDHTPPSHAMEQTFTQALEQFDWVFPGDICLPSPNPPISPPPNPLPFFSQHPQQHPQPQPQQQQGTETSKPHCPCRPSLLHQIPLLEATLQNHPPPPLDKILHHAHSIIQACQTATQCRSCPTSPVDLVYIMTIFEQTATCFDLITKSGVNDVVKVGIGSYCVSRTDDDGALKRVLVGDLVRRARGFLDGMEGLALGVGESENGGSGGTGKRGVMGRSPRCLNQLNLEYVRVASESFRKLFGVMEGVFGDTSA</sequence>
<dbReference type="VEuPathDB" id="FungiDB:BO70DRAFT_383235"/>
<keyword evidence="8" id="KW-1185">Reference proteome</keyword>
<evidence type="ECO:0000313" key="7">
    <source>
        <dbReference type="EMBL" id="PWY65697.1"/>
    </source>
</evidence>
<dbReference type="EMBL" id="MSFL01000049">
    <property type="protein sequence ID" value="PWY65697.1"/>
    <property type="molecule type" value="Genomic_DNA"/>
</dbReference>
<dbReference type="GO" id="GO:0009893">
    <property type="term" value="P:positive regulation of metabolic process"/>
    <property type="evidence" value="ECO:0007669"/>
    <property type="project" value="UniProtKB-ARBA"/>
</dbReference>
<keyword evidence="1" id="KW-0805">Transcription regulation</keyword>
<dbReference type="InterPro" id="IPR001138">
    <property type="entry name" value="Zn2Cys6_DnaBD"/>
</dbReference>
<dbReference type="AlphaFoldDB" id="A0A317UYU9"/>
<dbReference type="Pfam" id="PF00172">
    <property type="entry name" value="Zn_clus"/>
    <property type="match status" value="1"/>
</dbReference>
<name>A0A317UYU9_9EURO</name>
<evidence type="ECO:0000259" key="6">
    <source>
        <dbReference type="PROSITE" id="PS50048"/>
    </source>
</evidence>
<protein>
    <recommendedName>
        <fullName evidence="6">Zn(2)-C6 fungal-type domain-containing protein</fullName>
    </recommendedName>
</protein>
<dbReference type="OrthoDB" id="2943660at2759"/>
<evidence type="ECO:0000256" key="4">
    <source>
        <dbReference type="ARBA" id="ARBA00023242"/>
    </source>
</evidence>
<accession>A0A317UYU9</accession>
<dbReference type="GO" id="GO:0003677">
    <property type="term" value="F:DNA binding"/>
    <property type="evidence" value="ECO:0007669"/>
    <property type="project" value="UniProtKB-KW"/>
</dbReference>
<dbReference type="GO" id="GO:0000981">
    <property type="term" value="F:DNA-binding transcription factor activity, RNA polymerase II-specific"/>
    <property type="evidence" value="ECO:0007669"/>
    <property type="project" value="InterPro"/>
</dbReference>
<dbReference type="SMART" id="SM00066">
    <property type="entry name" value="GAL4"/>
    <property type="match status" value="1"/>
</dbReference>
<dbReference type="GO" id="GO:0008270">
    <property type="term" value="F:zinc ion binding"/>
    <property type="evidence" value="ECO:0007669"/>
    <property type="project" value="InterPro"/>
</dbReference>
<dbReference type="GeneID" id="37067812"/>
<evidence type="ECO:0000256" key="5">
    <source>
        <dbReference type="SAM" id="MobiDB-lite"/>
    </source>
</evidence>
<dbReference type="CDD" id="cd00067">
    <property type="entry name" value="GAL4"/>
    <property type="match status" value="1"/>
</dbReference>
<feature type="region of interest" description="Disordered" evidence="5">
    <location>
        <begin position="1"/>
        <end position="36"/>
    </location>
</feature>
<gene>
    <name evidence="7" type="ORF">BO70DRAFT_383235</name>
</gene>
<keyword evidence="3" id="KW-0804">Transcription</keyword>
<feature type="region of interest" description="Disordered" evidence="5">
    <location>
        <begin position="165"/>
        <end position="206"/>
    </location>
</feature>
<dbReference type="PROSITE" id="PS00463">
    <property type="entry name" value="ZN2_CY6_FUNGAL_1"/>
    <property type="match status" value="1"/>
</dbReference>
<evidence type="ECO:0000256" key="3">
    <source>
        <dbReference type="ARBA" id="ARBA00023163"/>
    </source>
</evidence>